<dbReference type="GO" id="GO:0005886">
    <property type="term" value="C:plasma membrane"/>
    <property type="evidence" value="ECO:0007669"/>
    <property type="project" value="UniProtKB-SubCell"/>
</dbReference>
<feature type="transmembrane region" description="Helical" evidence="6">
    <location>
        <begin position="199"/>
        <end position="220"/>
    </location>
</feature>
<evidence type="ECO:0000256" key="3">
    <source>
        <dbReference type="ARBA" id="ARBA00022692"/>
    </source>
</evidence>
<reference evidence="7" key="1">
    <citation type="submission" date="2020-10" db="EMBL/GenBank/DDBJ databases">
        <authorList>
            <person name="Gilroy R."/>
        </authorList>
    </citation>
    <scope>NUCLEOTIDE SEQUENCE</scope>
    <source>
        <strain evidence="7">2889</strain>
    </source>
</reference>
<accession>A0A9D9DWH9</accession>
<feature type="transmembrane region" description="Helical" evidence="6">
    <location>
        <begin position="158"/>
        <end position="179"/>
    </location>
</feature>
<protein>
    <submittedName>
        <fullName evidence="7">LysE family transporter</fullName>
    </submittedName>
</protein>
<feature type="transmembrane region" description="Helical" evidence="6">
    <location>
        <begin position="75"/>
        <end position="92"/>
    </location>
</feature>
<dbReference type="GO" id="GO:0015171">
    <property type="term" value="F:amino acid transmembrane transporter activity"/>
    <property type="evidence" value="ECO:0007669"/>
    <property type="project" value="TreeGrafter"/>
</dbReference>
<keyword evidence="5 6" id="KW-0472">Membrane</keyword>
<dbReference type="Proteomes" id="UP000823612">
    <property type="component" value="Unassembled WGS sequence"/>
</dbReference>
<feature type="transmembrane region" description="Helical" evidence="6">
    <location>
        <begin position="42"/>
        <end position="63"/>
    </location>
</feature>
<evidence type="ECO:0000313" key="8">
    <source>
        <dbReference type="Proteomes" id="UP000823612"/>
    </source>
</evidence>
<dbReference type="AlphaFoldDB" id="A0A9D9DWH9"/>
<comment type="caution">
    <text evidence="7">The sequence shown here is derived from an EMBL/GenBank/DDBJ whole genome shotgun (WGS) entry which is preliminary data.</text>
</comment>
<dbReference type="InterPro" id="IPR001123">
    <property type="entry name" value="LeuE-type"/>
</dbReference>
<evidence type="ECO:0000256" key="1">
    <source>
        <dbReference type="ARBA" id="ARBA00004651"/>
    </source>
</evidence>
<reference evidence="7" key="2">
    <citation type="journal article" date="2021" name="PeerJ">
        <title>Extensive microbial diversity within the chicken gut microbiome revealed by metagenomics and culture.</title>
        <authorList>
            <person name="Gilroy R."/>
            <person name="Ravi A."/>
            <person name="Getino M."/>
            <person name="Pursley I."/>
            <person name="Horton D.L."/>
            <person name="Alikhan N.F."/>
            <person name="Baker D."/>
            <person name="Gharbi K."/>
            <person name="Hall N."/>
            <person name="Watson M."/>
            <person name="Adriaenssens E.M."/>
            <person name="Foster-Nyarko E."/>
            <person name="Jarju S."/>
            <person name="Secka A."/>
            <person name="Antonio M."/>
            <person name="Oren A."/>
            <person name="Chaudhuri R.R."/>
            <person name="La Ragione R."/>
            <person name="Hildebrand F."/>
            <person name="Pallen M.J."/>
        </authorList>
    </citation>
    <scope>NUCLEOTIDE SEQUENCE</scope>
    <source>
        <strain evidence="7">2889</strain>
    </source>
</reference>
<evidence type="ECO:0000256" key="2">
    <source>
        <dbReference type="ARBA" id="ARBA00022475"/>
    </source>
</evidence>
<feature type="transmembrane region" description="Helical" evidence="6">
    <location>
        <begin position="12"/>
        <end position="30"/>
    </location>
</feature>
<evidence type="ECO:0000256" key="4">
    <source>
        <dbReference type="ARBA" id="ARBA00022989"/>
    </source>
</evidence>
<keyword evidence="3 6" id="KW-0812">Transmembrane</keyword>
<proteinExistence type="predicted"/>
<evidence type="ECO:0000256" key="6">
    <source>
        <dbReference type="SAM" id="Phobius"/>
    </source>
</evidence>
<feature type="transmembrane region" description="Helical" evidence="6">
    <location>
        <begin position="117"/>
        <end position="138"/>
    </location>
</feature>
<dbReference type="PANTHER" id="PTHR30086">
    <property type="entry name" value="ARGININE EXPORTER PROTEIN ARGO"/>
    <property type="match status" value="1"/>
</dbReference>
<name>A0A9D9DWH9_9BACT</name>
<dbReference type="Pfam" id="PF01810">
    <property type="entry name" value="LysE"/>
    <property type="match status" value="1"/>
</dbReference>
<comment type="subcellular location">
    <subcellularLocation>
        <location evidence="1">Cell membrane</location>
        <topology evidence="1">Multi-pass membrane protein</topology>
    </subcellularLocation>
</comment>
<keyword evidence="2" id="KW-1003">Cell membrane</keyword>
<keyword evidence="4 6" id="KW-1133">Transmembrane helix</keyword>
<sequence length="230" mass="25759">MYAVWHTIIEGFVAGLTLSLMFGPAFFTLIQTSLERGFRPAFRLAFGIFLSDSLLVAISFLGASRLFSDPAASKIIGVVGGIILVLIGIYTFRKKVQLQKVMENHGEEIRMPSHWKYFFKGFFTNMANPATWIFWFVSVGTISAKYTTEAGEVVHFRVILFFLMTLGTVFAMDTLKSFVAHRIKKFINARTVGIVNKVVGVLLVLFGIYLLVSSFVPLSLDEVTGKLMFQ</sequence>
<evidence type="ECO:0000313" key="7">
    <source>
        <dbReference type="EMBL" id="MBO8433465.1"/>
    </source>
</evidence>
<gene>
    <name evidence="7" type="ORF">IAB08_09280</name>
</gene>
<dbReference type="EMBL" id="JADIMZ010000139">
    <property type="protein sequence ID" value="MBO8433465.1"/>
    <property type="molecule type" value="Genomic_DNA"/>
</dbReference>
<evidence type="ECO:0000256" key="5">
    <source>
        <dbReference type="ARBA" id="ARBA00023136"/>
    </source>
</evidence>
<organism evidence="7 8">
    <name type="scientific">Candidatus Pullibacteroides excrementavium</name>
    <dbReference type="NCBI Taxonomy" id="2840905"/>
    <lineage>
        <taxon>Bacteria</taxon>
        <taxon>Pseudomonadati</taxon>
        <taxon>Bacteroidota</taxon>
        <taxon>Bacteroidia</taxon>
        <taxon>Bacteroidales</taxon>
        <taxon>Candidatus Pullibacteroides</taxon>
    </lineage>
</organism>
<dbReference type="PANTHER" id="PTHR30086:SF20">
    <property type="entry name" value="ARGININE EXPORTER PROTEIN ARGO-RELATED"/>
    <property type="match status" value="1"/>
</dbReference>